<dbReference type="Gene3D" id="3.90.550.10">
    <property type="entry name" value="Spore Coat Polysaccharide Biosynthesis Protein SpsA, Chain A"/>
    <property type="match status" value="1"/>
</dbReference>
<evidence type="ECO:0000313" key="2">
    <source>
        <dbReference type="Proteomes" id="UP000232323"/>
    </source>
</evidence>
<dbReference type="SUPFAM" id="SSF53448">
    <property type="entry name" value="Nucleotide-diphospho-sugar transferases"/>
    <property type="match status" value="1"/>
</dbReference>
<evidence type="ECO:0000313" key="1">
    <source>
        <dbReference type="EMBL" id="GAX84688.1"/>
    </source>
</evidence>
<reference evidence="1 2" key="1">
    <citation type="submission" date="2017-08" db="EMBL/GenBank/DDBJ databases">
        <title>Acidophilic green algal genome provides insights into adaptation to an acidic environment.</title>
        <authorList>
            <person name="Hirooka S."/>
            <person name="Hirose Y."/>
            <person name="Kanesaki Y."/>
            <person name="Higuchi S."/>
            <person name="Fujiwara T."/>
            <person name="Onuma R."/>
            <person name="Era A."/>
            <person name="Ohbayashi R."/>
            <person name="Uzuka A."/>
            <person name="Nozaki H."/>
            <person name="Yoshikawa H."/>
            <person name="Miyagishima S.Y."/>
        </authorList>
    </citation>
    <scope>NUCLEOTIDE SEQUENCE [LARGE SCALE GENOMIC DNA]</scope>
    <source>
        <strain evidence="1 2">NIES-2499</strain>
    </source>
</reference>
<accession>A0A250XNP0</accession>
<protein>
    <recommendedName>
        <fullName evidence="3">Nucleotide-diphospho-sugar transferase domain-containing protein</fullName>
    </recommendedName>
</protein>
<dbReference type="Proteomes" id="UP000232323">
    <property type="component" value="Unassembled WGS sequence"/>
</dbReference>
<dbReference type="OrthoDB" id="523134at2759"/>
<sequence length="259" mass="30502">MFRALLSKRTEDNDKSFKIPEWIRPDAGAKNRHWTGGGFGLEYRLMGHWRLVFSFPFARDLGYKFIMQADADTFIMEKIGYNLIDHMREKDVWVTNYDLKIPEEREYNMGLPELARYWMISRGRMEGLYVTADNASTAGHGYIKGPVFSHCRPADINGLHTCSELVCRGETWRGWDGEMFSGHYQIFKLDHWFSWEIQDFLQLVIRTGGHIEHRWNEISTQAMIRHMFTPDKHVHIFSDHKIRHGRHPDSCSACLDWMA</sequence>
<dbReference type="InterPro" id="IPR029044">
    <property type="entry name" value="Nucleotide-diphossugar_trans"/>
</dbReference>
<keyword evidence="2" id="KW-1185">Reference proteome</keyword>
<dbReference type="AlphaFoldDB" id="A0A250XNP0"/>
<comment type="caution">
    <text evidence="1">The sequence shown here is derived from an EMBL/GenBank/DDBJ whole genome shotgun (WGS) entry which is preliminary data.</text>
</comment>
<organism evidence="1 2">
    <name type="scientific">Chlamydomonas eustigma</name>
    <dbReference type="NCBI Taxonomy" id="1157962"/>
    <lineage>
        <taxon>Eukaryota</taxon>
        <taxon>Viridiplantae</taxon>
        <taxon>Chlorophyta</taxon>
        <taxon>core chlorophytes</taxon>
        <taxon>Chlorophyceae</taxon>
        <taxon>CS clade</taxon>
        <taxon>Chlamydomonadales</taxon>
        <taxon>Chlamydomonadaceae</taxon>
        <taxon>Chlamydomonas</taxon>
    </lineage>
</organism>
<gene>
    <name evidence="1" type="ORF">CEUSTIGMA_g12109.t1</name>
</gene>
<proteinExistence type="predicted"/>
<evidence type="ECO:0008006" key="3">
    <source>
        <dbReference type="Google" id="ProtNLM"/>
    </source>
</evidence>
<dbReference type="EMBL" id="BEGY01000132">
    <property type="protein sequence ID" value="GAX84688.1"/>
    <property type="molecule type" value="Genomic_DNA"/>
</dbReference>
<name>A0A250XNP0_9CHLO</name>